<proteinExistence type="predicted"/>
<accession>A0AAX6FJR9</accession>
<dbReference type="Proteomes" id="UP001140949">
    <property type="component" value="Unassembled WGS sequence"/>
</dbReference>
<dbReference type="GO" id="GO:0004386">
    <property type="term" value="F:helicase activity"/>
    <property type="evidence" value="ECO:0007669"/>
    <property type="project" value="UniProtKB-KW"/>
</dbReference>
<reference evidence="1" key="2">
    <citation type="submission" date="2023-04" db="EMBL/GenBank/DDBJ databases">
        <authorList>
            <person name="Bruccoleri R.E."/>
            <person name="Oakeley E.J."/>
            <person name="Faust A.-M."/>
            <person name="Dessus-Babus S."/>
            <person name="Altorfer M."/>
            <person name="Burckhardt D."/>
            <person name="Oertli M."/>
            <person name="Naumann U."/>
            <person name="Petersen F."/>
            <person name="Wong J."/>
        </authorList>
    </citation>
    <scope>NUCLEOTIDE SEQUENCE</scope>
    <source>
        <strain evidence="1">GSM-AAB239-AS_SAM_17_03QT</strain>
        <tissue evidence="1">Leaf</tissue>
    </source>
</reference>
<sequence length="91" mass="10806">MVVEFVNNTRYINKMQASIFHYGYISLIMEPCRSMHPGARKMTYVTEFQHIQTVCNFTTVIVTYTRGFSIIIEPSDERCRIYLTLYCRLHL</sequence>
<reference evidence="1" key="1">
    <citation type="journal article" date="2023" name="GigaByte">
        <title>Genome assembly of the bearded iris, Iris pallida Lam.</title>
        <authorList>
            <person name="Bruccoleri R.E."/>
            <person name="Oakeley E.J."/>
            <person name="Faust A.M.E."/>
            <person name="Altorfer M."/>
            <person name="Dessus-Babus S."/>
            <person name="Burckhardt D."/>
            <person name="Oertli M."/>
            <person name="Naumann U."/>
            <person name="Petersen F."/>
            <person name="Wong J."/>
        </authorList>
    </citation>
    <scope>NUCLEOTIDE SEQUENCE</scope>
    <source>
        <strain evidence="1">GSM-AAB239-AS_SAM_17_03QT</strain>
    </source>
</reference>
<organism evidence="1 2">
    <name type="scientific">Iris pallida</name>
    <name type="common">Sweet iris</name>
    <dbReference type="NCBI Taxonomy" id="29817"/>
    <lineage>
        <taxon>Eukaryota</taxon>
        <taxon>Viridiplantae</taxon>
        <taxon>Streptophyta</taxon>
        <taxon>Embryophyta</taxon>
        <taxon>Tracheophyta</taxon>
        <taxon>Spermatophyta</taxon>
        <taxon>Magnoliopsida</taxon>
        <taxon>Liliopsida</taxon>
        <taxon>Asparagales</taxon>
        <taxon>Iridaceae</taxon>
        <taxon>Iridoideae</taxon>
        <taxon>Irideae</taxon>
        <taxon>Iris</taxon>
    </lineage>
</organism>
<keyword evidence="1" id="KW-0547">Nucleotide-binding</keyword>
<dbReference type="AlphaFoldDB" id="A0AAX6FJR9"/>
<dbReference type="EMBL" id="JANAVB010028197">
    <property type="protein sequence ID" value="KAJ6816503.1"/>
    <property type="molecule type" value="Genomic_DNA"/>
</dbReference>
<name>A0AAX6FJR9_IRIPA</name>
<keyword evidence="2" id="KW-1185">Reference proteome</keyword>
<comment type="caution">
    <text evidence="1">The sequence shown here is derived from an EMBL/GenBank/DDBJ whole genome shotgun (WGS) entry which is preliminary data.</text>
</comment>
<protein>
    <submittedName>
        <fullName evidence="1">DNA repair helicase XPD</fullName>
    </submittedName>
</protein>
<evidence type="ECO:0000313" key="2">
    <source>
        <dbReference type="Proteomes" id="UP001140949"/>
    </source>
</evidence>
<keyword evidence="1" id="KW-0067">ATP-binding</keyword>
<evidence type="ECO:0000313" key="1">
    <source>
        <dbReference type="EMBL" id="KAJ6816503.1"/>
    </source>
</evidence>
<gene>
    <name evidence="1" type="ORF">M6B38_414285</name>
</gene>
<keyword evidence="1" id="KW-0347">Helicase</keyword>
<keyword evidence="1" id="KW-0378">Hydrolase</keyword>